<protein>
    <recommendedName>
        <fullName evidence="4">Transmembrane protein</fullName>
    </recommendedName>
</protein>
<feature type="transmembrane region" description="Helical" evidence="1">
    <location>
        <begin position="6"/>
        <end position="23"/>
    </location>
</feature>
<dbReference type="AlphaFoldDB" id="A0A0V1FV33"/>
<evidence type="ECO:0000313" key="2">
    <source>
        <dbReference type="EMBL" id="KRY89711.1"/>
    </source>
</evidence>
<accession>A0A0V1FV33</accession>
<keyword evidence="1" id="KW-0472">Membrane</keyword>
<evidence type="ECO:0000313" key="3">
    <source>
        <dbReference type="Proteomes" id="UP000054995"/>
    </source>
</evidence>
<keyword evidence="1" id="KW-1133">Transmembrane helix</keyword>
<dbReference type="EMBL" id="JYDT01000028">
    <property type="protein sequence ID" value="KRY89711.1"/>
    <property type="molecule type" value="Genomic_DNA"/>
</dbReference>
<name>A0A0V1FV33_TRIPS</name>
<keyword evidence="3" id="KW-1185">Reference proteome</keyword>
<organism evidence="2 3">
    <name type="scientific">Trichinella pseudospiralis</name>
    <name type="common">Parasitic roundworm</name>
    <dbReference type="NCBI Taxonomy" id="6337"/>
    <lineage>
        <taxon>Eukaryota</taxon>
        <taxon>Metazoa</taxon>
        <taxon>Ecdysozoa</taxon>
        <taxon>Nematoda</taxon>
        <taxon>Enoplea</taxon>
        <taxon>Dorylaimia</taxon>
        <taxon>Trichinellida</taxon>
        <taxon>Trichinellidae</taxon>
        <taxon>Trichinella</taxon>
    </lineage>
</organism>
<feature type="transmembrane region" description="Helical" evidence="1">
    <location>
        <begin position="145"/>
        <end position="163"/>
    </location>
</feature>
<reference evidence="2 3" key="1">
    <citation type="submission" date="2015-01" db="EMBL/GenBank/DDBJ databases">
        <title>Evolution of Trichinella species and genotypes.</title>
        <authorList>
            <person name="Korhonen P.K."/>
            <person name="Edoardo P."/>
            <person name="Giuseppe L.R."/>
            <person name="Gasser R.B."/>
        </authorList>
    </citation>
    <scope>NUCLEOTIDE SEQUENCE [LARGE SCALE GENOMIC DNA]</scope>
    <source>
        <strain evidence="2">ISS470</strain>
    </source>
</reference>
<keyword evidence="1" id="KW-0812">Transmembrane</keyword>
<comment type="caution">
    <text evidence="2">The sequence shown here is derived from an EMBL/GenBank/DDBJ whole genome shotgun (WGS) entry which is preliminary data.</text>
</comment>
<dbReference type="Proteomes" id="UP000054995">
    <property type="component" value="Unassembled WGS sequence"/>
</dbReference>
<evidence type="ECO:0008006" key="4">
    <source>
        <dbReference type="Google" id="ProtNLM"/>
    </source>
</evidence>
<sequence length="206" mass="24374">MVSVDLFGFYIVFSKAGMLFGIVTQKHILHNFTTATLKSFSYAAHLFMLYFLKCCYKRQIFQQTLALRFEVEAKIAIQCLYGCLFKKETLLRFYSFETKVQFGLSSYSVILLSKFHKVHTHLSFYFRGEHLTKFGTNRNRVNRYFLLKLVSVCCLLYTFWLAVKNQLQNEIFAISYCTMLCKLYSFGKIDFDTMNFPRLLNQLRHC</sequence>
<evidence type="ECO:0000256" key="1">
    <source>
        <dbReference type="SAM" id="Phobius"/>
    </source>
</evidence>
<proteinExistence type="predicted"/>
<gene>
    <name evidence="2" type="ORF">T4D_9667</name>
</gene>